<dbReference type="AlphaFoldDB" id="M1PM55"/>
<evidence type="ECO:0000313" key="3">
    <source>
        <dbReference type="EMBL" id="AGF77511.1"/>
    </source>
</evidence>
<dbReference type="eggNOG" id="COG0824">
    <property type="taxonomic scope" value="Bacteria"/>
</dbReference>
<reference evidence="4" key="1">
    <citation type="journal article" date="2013" name="Stand. Genomic Sci.">
        <title>Complete genome sequence of Desulfocapsa sulfexigens, a marine deltaproteobacterium specialized in disproportionating inorganic sulfur compounds.</title>
        <authorList>
            <person name="Finster K.W."/>
            <person name="Kjeldsen K.U."/>
            <person name="Kube M."/>
            <person name="Reinhardt R."/>
            <person name="Mussmann M."/>
            <person name="Amann R."/>
            <person name="Schreiber L."/>
        </authorList>
    </citation>
    <scope>NUCLEOTIDE SEQUENCE [LARGE SCALE GENOMIC DNA]</scope>
    <source>
        <strain evidence="4">DSM 10523 / SB164P1</strain>
    </source>
</reference>
<organism evidence="3 4">
    <name type="scientific">Desulfocapsa sulfexigens (strain DSM 10523 / SB164P1)</name>
    <dbReference type="NCBI Taxonomy" id="1167006"/>
    <lineage>
        <taxon>Bacteria</taxon>
        <taxon>Pseudomonadati</taxon>
        <taxon>Thermodesulfobacteriota</taxon>
        <taxon>Desulfobulbia</taxon>
        <taxon>Desulfobulbales</taxon>
        <taxon>Desulfocapsaceae</taxon>
        <taxon>Desulfocapsa</taxon>
    </lineage>
</organism>
<dbReference type="KEGG" id="dsf:UWK_00937"/>
<dbReference type="SUPFAM" id="SSF54637">
    <property type="entry name" value="Thioesterase/thiol ester dehydrase-isomerase"/>
    <property type="match status" value="1"/>
</dbReference>
<dbReference type="CDD" id="cd00586">
    <property type="entry name" value="4HBT"/>
    <property type="match status" value="1"/>
</dbReference>
<dbReference type="GO" id="GO:0047617">
    <property type="term" value="F:fatty acyl-CoA hydrolase activity"/>
    <property type="evidence" value="ECO:0007669"/>
    <property type="project" value="TreeGrafter"/>
</dbReference>
<dbReference type="InterPro" id="IPR006684">
    <property type="entry name" value="YbgC/YbaW"/>
</dbReference>
<dbReference type="PIRSF" id="PIRSF003230">
    <property type="entry name" value="YbgC"/>
    <property type="match status" value="1"/>
</dbReference>
<dbReference type="EMBL" id="CP003985">
    <property type="protein sequence ID" value="AGF77511.1"/>
    <property type="molecule type" value="Genomic_DNA"/>
</dbReference>
<keyword evidence="4" id="KW-1185">Reference proteome</keyword>
<accession>M1PM55</accession>
<dbReference type="InterPro" id="IPR050563">
    <property type="entry name" value="4-hydroxybenzoyl-CoA_TE"/>
</dbReference>
<protein>
    <submittedName>
        <fullName evidence="3">Putative thioesterase</fullName>
    </submittedName>
</protein>
<dbReference type="PANTHER" id="PTHR31793:SF27">
    <property type="entry name" value="NOVEL THIOESTERASE SUPERFAMILY DOMAIN AND SAPOSIN A-TYPE DOMAIN CONTAINING PROTEIN (0610012H03RIK)"/>
    <property type="match status" value="1"/>
</dbReference>
<dbReference type="PANTHER" id="PTHR31793">
    <property type="entry name" value="4-HYDROXYBENZOYL-COA THIOESTERASE FAMILY MEMBER"/>
    <property type="match status" value="1"/>
</dbReference>
<dbReference type="HOGENOM" id="CLU_101141_4_2_7"/>
<proteinExistence type="inferred from homology"/>
<comment type="similarity">
    <text evidence="1">Belongs to the 4-hydroxybenzoyl-CoA thioesterase family.</text>
</comment>
<evidence type="ECO:0000313" key="4">
    <source>
        <dbReference type="Proteomes" id="UP000011721"/>
    </source>
</evidence>
<evidence type="ECO:0000256" key="1">
    <source>
        <dbReference type="ARBA" id="ARBA00005953"/>
    </source>
</evidence>
<dbReference type="RefSeq" id="WP_015403207.1">
    <property type="nucleotide sequence ID" value="NC_020304.1"/>
</dbReference>
<evidence type="ECO:0000256" key="2">
    <source>
        <dbReference type="ARBA" id="ARBA00022801"/>
    </source>
</evidence>
<gene>
    <name evidence="3" type="ordered locus">UWK_00937</name>
</gene>
<name>M1PM55_DESSD</name>
<dbReference type="STRING" id="1167006.UWK_00937"/>
<dbReference type="InterPro" id="IPR029069">
    <property type="entry name" value="HotDog_dom_sf"/>
</dbReference>
<keyword evidence="2" id="KW-0378">Hydrolase</keyword>
<dbReference type="Pfam" id="PF13279">
    <property type="entry name" value="4HBT_2"/>
    <property type="match status" value="1"/>
</dbReference>
<dbReference type="Gene3D" id="3.10.129.10">
    <property type="entry name" value="Hotdog Thioesterase"/>
    <property type="match status" value="1"/>
</dbReference>
<sequence>MKYNYRKKMYSIFETDITVRPDDIDMNNHVHYSRYLDYILMARYDQMKKDYKVAMEEFVARGFSWVATEVNIQYKRPILLQDGVVKVRTQLEEFHGARVMINFWIVKGEREKVAAQGNVSFTMITVKSGRPTRVPDDIAAQYQI</sequence>
<dbReference type="Proteomes" id="UP000011721">
    <property type="component" value="Chromosome"/>
</dbReference>